<gene>
    <name evidence="8" type="ORF">M427DRAFT_125927</name>
</gene>
<protein>
    <submittedName>
        <fullName evidence="8">FAD/NAD(P)-binding domain-containing protein</fullName>
    </submittedName>
</protein>
<dbReference type="GO" id="GO:0004499">
    <property type="term" value="F:N,N-dimethylaniline monooxygenase activity"/>
    <property type="evidence" value="ECO:0007669"/>
    <property type="project" value="InterPro"/>
</dbReference>
<evidence type="ECO:0000256" key="1">
    <source>
        <dbReference type="ARBA" id="ARBA00001974"/>
    </source>
</evidence>
<keyword evidence="9" id="KW-1185">Reference proteome</keyword>
<keyword evidence="6" id="KW-0560">Oxidoreductase</keyword>
<dbReference type="Proteomes" id="UP000070544">
    <property type="component" value="Unassembled WGS sequence"/>
</dbReference>
<dbReference type="OrthoDB" id="66881at2759"/>
<dbReference type="Pfam" id="PF13450">
    <property type="entry name" value="NAD_binding_8"/>
    <property type="match status" value="1"/>
</dbReference>
<dbReference type="AlphaFoldDB" id="A0A139A624"/>
<dbReference type="STRING" id="1344416.A0A139A624"/>
<accession>A0A139A624</accession>
<name>A0A139A624_GONPJ</name>
<dbReference type="InterPro" id="IPR036188">
    <property type="entry name" value="FAD/NAD-bd_sf"/>
</dbReference>
<evidence type="ECO:0000256" key="7">
    <source>
        <dbReference type="ARBA" id="ARBA00023033"/>
    </source>
</evidence>
<keyword evidence="5" id="KW-0521">NADP</keyword>
<reference evidence="8 9" key="1">
    <citation type="journal article" date="2015" name="Genome Biol. Evol.">
        <title>Phylogenomic analyses indicate that early fungi evolved digesting cell walls of algal ancestors of land plants.</title>
        <authorList>
            <person name="Chang Y."/>
            <person name="Wang S."/>
            <person name="Sekimoto S."/>
            <person name="Aerts A.L."/>
            <person name="Choi C."/>
            <person name="Clum A."/>
            <person name="LaButti K.M."/>
            <person name="Lindquist E.A."/>
            <person name="Yee Ngan C."/>
            <person name="Ohm R.A."/>
            <person name="Salamov A.A."/>
            <person name="Grigoriev I.V."/>
            <person name="Spatafora J.W."/>
            <person name="Berbee M.L."/>
        </authorList>
    </citation>
    <scope>NUCLEOTIDE SEQUENCE [LARGE SCALE GENOMIC DNA]</scope>
    <source>
        <strain evidence="8 9">JEL478</strain>
    </source>
</reference>
<dbReference type="OMA" id="TANQSYM"/>
<keyword evidence="7" id="KW-0503">Monooxygenase</keyword>
<dbReference type="GO" id="GO:0050661">
    <property type="term" value="F:NADP binding"/>
    <property type="evidence" value="ECO:0007669"/>
    <property type="project" value="InterPro"/>
</dbReference>
<dbReference type="InterPro" id="IPR020946">
    <property type="entry name" value="Flavin_mOase-like"/>
</dbReference>
<dbReference type="PANTHER" id="PTHR43098:SF4">
    <property type="entry name" value="BLR3857 PROTEIN"/>
    <property type="match status" value="1"/>
</dbReference>
<dbReference type="EMBL" id="KQ965790">
    <property type="protein sequence ID" value="KXS12174.1"/>
    <property type="molecule type" value="Genomic_DNA"/>
</dbReference>
<sequence>MSALPPADIWNLDFDPEAIRARYRQERDKRIRTDGQEQYITVGEGKGAKFAHWLTDPWTPFKKRDAMTFHSEVVILGAGFSGLLLGGKLKAAGVKDFKIIDKAGDFGGTWYWNRYPGAACDSEAYCYLPMLEETGYMPSQKYCPAPEILTYAQRIARHFSLYDNAIFQTAVRVVRWDDKDRLWKGTTDRGDTFTCKWLLVCGGPLNCPHLPDLPGIETFAGHEFHTARWDYSYTGGNPMTGDYNLTKLNDKRVAIIGTGATGVQAIPYLGASCKKLYVFQRTPSAVDVRANSRTDVNWWKSETSTPGWHARRDERLHNSAKAGYENPLDDGFSKSYQEWFALANRKLASKGVEGKEYTTGQLYQLGDYRLMNRLRKRVDDVVKDKKTAEALKPWYNLWCKRPVYSDEYLPTFNRHNVELVDTSESKGIEAITPRGIVVAGKEYEVDCIIWSTGFTVTGIVIDTHSDYRILGRGGLTAKEKHAKYEGFASLFGTATSEFPNSFSFGSAQAGNSVNFTSIFIMQATWVTGVIVEALKRGVDVLECTRDAEEEWTREVLATGKENYDFRESCTPGYYNAEGDLNKLRAVVNRAQNYGGGPLKYRDRMHEHLSNLQKTGKFEGFNVTYASSAGARL</sequence>
<dbReference type="Gene3D" id="3.50.50.60">
    <property type="entry name" value="FAD/NAD(P)-binding domain"/>
    <property type="match status" value="2"/>
</dbReference>
<dbReference type="GO" id="GO:0050660">
    <property type="term" value="F:flavin adenine dinucleotide binding"/>
    <property type="evidence" value="ECO:0007669"/>
    <property type="project" value="InterPro"/>
</dbReference>
<keyword evidence="4" id="KW-0274">FAD</keyword>
<proteinExistence type="inferred from homology"/>
<evidence type="ECO:0000313" key="8">
    <source>
        <dbReference type="EMBL" id="KXS12174.1"/>
    </source>
</evidence>
<comment type="cofactor">
    <cofactor evidence="1">
        <name>FAD</name>
        <dbReference type="ChEBI" id="CHEBI:57692"/>
    </cofactor>
</comment>
<keyword evidence="3" id="KW-0285">Flavoprotein</keyword>
<dbReference type="PANTHER" id="PTHR43098">
    <property type="entry name" value="L-ORNITHINE N(5)-MONOOXYGENASE-RELATED"/>
    <property type="match status" value="1"/>
</dbReference>
<dbReference type="SUPFAM" id="SSF51905">
    <property type="entry name" value="FAD/NAD(P)-binding domain"/>
    <property type="match status" value="1"/>
</dbReference>
<evidence type="ECO:0000256" key="2">
    <source>
        <dbReference type="ARBA" id="ARBA00010139"/>
    </source>
</evidence>
<organism evidence="8 9">
    <name type="scientific">Gonapodya prolifera (strain JEL478)</name>
    <name type="common">Monoblepharis prolifera</name>
    <dbReference type="NCBI Taxonomy" id="1344416"/>
    <lineage>
        <taxon>Eukaryota</taxon>
        <taxon>Fungi</taxon>
        <taxon>Fungi incertae sedis</taxon>
        <taxon>Chytridiomycota</taxon>
        <taxon>Chytridiomycota incertae sedis</taxon>
        <taxon>Monoblepharidomycetes</taxon>
        <taxon>Monoblepharidales</taxon>
        <taxon>Gonapodyaceae</taxon>
        <taxon>Gonapodya</taxon>
    </lineage>
</organism>
<dbReference type="InterPro" id="IPR050775">
    <property type="entry name" value="FAD-binding_Monooxygenases"/>
</dbReference>
<evidence type="ECO:0000313" key="9">
    <source>
        <dbReference type="Proteomes" id="UP000070544"/>
    </source>
</evidence>
<comment type="similarity">
    <text evidence="2">Belongs to the FAD-binding monooxygenase family.</text>
</comment>
<evidence type="ECO:0000256" key="3">
    <source>
        <dbReference type="ARBA" id="ARBA00022630"/>
    </source>
</evidence>
<evidence type="ECO:0000256" key="4">
    <source>
        <dbReference type="ARBA" id="ARBA00022827"/>
    </source>
</evidence>
<evidence type="ECO:0000256" key="5">
    <source>
        <dbReference type="ARBA" id="ARBA00022857"/>
    </source>
</evidence>
<dbReference type="Pfam" id="PF00743">
    <property type="entry name" value="FMO-like"/>
    <property type="match status" value="1"/>
</dbReference>
<evidence type="ECO:0000256" key="6">
    <source>
        <dbReference type="ARBA" id="ARBA00023002"/>
    </source>
</evidence>